<dbReference type="EMBL" id="MN740214">
    <property type="protein sequence ID" value="QHT94085.1"/>
    <property type="molecule type" value="Genomic_DNA"/>
</dbReference>
<dbReference type="AlphaFoldDB" id="A0A6C0INL9"/>
<reference evidence="1" key="1">
    <citation type="journal article" date="2020" name="Nature">
        <title>Giant virus diversity and host interactions through global metagenomics.</title>
        <authorList>
            <person name="Schulz F."/>
            <person name="Roux S."/>
            <person name="Paez-Espino D."/>
            <person name="Jungbluth S."/>
            <person name="Walsh D.A."/>
            <person name="Denef V.J."/>
            <person name="McMahon K.D."/>
            <person name="Konstantinidis K.T."/>
            <person name="Eloe-Fadrosh E.A."/>
            <person name="Kyrpides N.C."/>
            <person name="Woyke T."/>
        </authorList>
    </citation>
    <scope>NUCLEOTIDE SEQUENCE</scope>
    <source>
        <strain evidence="1">GVMAG-M-3300024258-14</strain>
    </source>
</reference>
<protein>
    <submittedName>
        <fullName evidence="1">Uncharacterized protein</fullName>
    </submittedName>
</protein>
<accession>A0A6C0INL9</accession>
<sequence>MYNMNIKTKKDNTRLFRYNFRNDDLLLALNPFLNKNN</sequence>
<proteinExistence type="predicted"/>
<name>A0A6C0INL9_9ZZZZ</name>
<evidence type="ECO:0000313" key="1">
    <source>
        <dbReference type="EMBL" id="QHT94085.1"/>
    </source>
</evidence>
<organism evidence="1">
    <name type="scientific">viral metagenome</name>
    <dbReference type="NCBI Taxonomy" id="1070528"/>
    <lineage>
        <taxon>unclassified sequences</taxon>
        <taxon>metagenomes</taxon>
        <taxon>organismal metagenomes</taxon>
    </lineage>
</organism>